<accession>A0A3D9T0I1</accession>
<dbReference type="GO" id="GO:0005524">
    <property type="term" value="F:ATP binding"/>
    <property type="evidence" value="ECO:0007669"/>
    <property type="project" value="UniProtKB-KW"/>
</dbReference>
<evidence type="ECO:0000256" key="3">
    <source>
        <dbReference type="ARBA" id="ARBA00022448"/>
    </source>
</evidence>
<dbReference type="RefSeq" id="WP_211328677.1">
    <property type="nucleotide sequence ID" value="NZ_QTTT01000001.1"/>
</dbReference>
<evidence type="ECO:0000256" key="9">
    <source>
        <dbReference type="ARBA" id="ARBA00022840"/>
    </source>
</evidence>
<evidence type="ECO:0000256" key="4">
    <source>
        <dbReference type="ARBA" id="ARBA00022475"/>
    </source>
</evidence>
<reference evidence="19 20" key="1">
    <citation type="submission" date="2018-08" db="EMBL/GenBank/DDBJ databases">
        <title>Sequencing the genomes of 1000 actinobacteria strains.</title>
        <authorList>
            <person name="Klenk H.-P."/>
        </authorList>
    </citation>
    <scope>NUCLEOTIDE SEQUENCE [LARGE SCALE GENOMIC DNA]</scope>
    <source>
        <strain evidence="19 20">DSM 43927</strain>
    </source>
</reference>
<evidence type="ECO:0000256" key="12">
    <source>
        <dbReference type="ARBA" id="ARBA00037530"/>
    </source>
</evidence>
<dbReference type="PROSITE" id="PS50893">
    <property type="entry name" value="ABC_TRANSPORTER_2"/>
    <property type="match status" value="1"/>
</dbReference>
<dbReference type="InterPro" id="IPR027417">
    <property type="entry name" value="P-loop_NTPase"/>
</dbReference>
<dbReference type="Gene3D" id="3.40.50.300">
    <property type="entry name" value="P-loop containing nucleotide triphosphate hydrolases"/>
    <property type="match status" value="1"/>
</dbReference>
<evidence type="ECO:0000256" key="8">
    <source>
        <dbReference type="ARBA" id="ARBA00022801"/>
    </source>
</evidence>
<keyword evidence="20" id="KW-1185">Reference proteome</keyword>
<evidence type="ECO:0000256" key="13">
    <source>
        <dbReference type="ARBA" id="ARBA00038416"/>
    </source>
</evidence>
<comment type="caution">
    <text evidence="19">The sequence shown here is derived from an EMBL/GenBank/DDBJ whole genome shotgun (WGS) entry which is preliminary data.</text>
</comment>
<comment type="function">
    <text evidence="12">Part of the ABC transporter complex GsiABCD involved in glutathione import. Responsible for energy coupling to the transport system.</text>
</comment>
<dbReference type="Pfam" id="PF08352">
    <property type="entry name" value="oligo_HPY"/>
    <property type="match status" value="1"/>
</dbReference>
<comment type="catalytic activity">
    <reaction evidence="16">
        <text>glutathione(out) + ATP + H2O = glutathione(in) + ADP + phosphate + H(+)</text>
        <dbReference type="Rhea" id="RHEA:29791"/>
        <dbReference type="ChEBI" id="CHEBI:15377"/>
        <dbReference type="ChEBI" id="CHEBI:15378"/>
        <dbReference type="ChEBI" id="CHEBI:30616"/>
        <dbReference type="ChEBI" id="CHEBI:43474"/>
        <dbReference type="ChEBI" id="CHEBI:57925"/>
        <dbReference type="ChEBI" id="CHEBI:456216"/>
        <dbReference type="EC" id="7.4.2.10"/>
    </reaction>
</comment>
<dbReference type="SMART" id="SM00382">
    <property type="entry name" value="AAA"/>
    <property type="match status" value="1"/>
</dbReference>
<evidence type="ECO:0000256" key="6">
    <source>
        <dbReference type="ARBA" id="ARBA00022737"/>
    </source>
</evidence>
<keyword evidence="6" id="KW-0677">Repeat</keyword>
<dbReference type="NCBIfam" id="TIGR01727">
    <property type="entry name" value="oligo_HPY"/>
    <property type="match status" value="1"/>
</dbReference>
<evidence type="ECO:0000256" key="7">
    <source>
        <dbReference type="ARBA" id="ARBA00022741"/>
    </source>
</evidence>
<keyword evidence="5" id="KW-0997">Cell inner membrane</keyword>
<feature type="region of interest" description="Disordered" evidence="17">
    <location>
        <begin position="257"/>
        <end position="284"/>
    </location>
</feature>
<feature type="domain" description="ABC transporter" evidence="18">
    <location>
        <begin position="12"/>
        <end position="254"/>
    </location>
</feature>
<proteinExistence type="inferred from homology"/>
<evidence type="ECO:0000256" key="15">
    <source>
        <dbReference type="ARBA" id="ARBA00041187"/>
    </source>
</evidence>
<evidence type="ECO:0000256" key="14">
    <source>
        <dbReference type="ARBA" id="ARBA00039050"/>
    </source>
</evidence>
<organism evidence="19 20">
    <name type="scientific">Thermomonospora umbrina</name>
    <dbReference type="NCBI Taxonomy" id="111806"/>
    <lineage>
        <taxon>Bacteria</taxon>
        <taxon>Bacillati</taxon>
        <taxon>Actinomycetota</taxon>
        <taxon>Actinomycetes</taxon>
        <taxon>Streptosporangiales</taxon>
        <taxon>Thermomonosporaceae</taxon>
        <taxon>Thermomonospora</taxon>
    </lineage>
</organism>
<keyword evidence="7" id="KW-0547">Nucleotide-binding</keyword>
<dbReference type="PROSITE" id="PS00211">
    <property type="entry name" value="ABC_TRANSPORTER_1"/>
    <property type="match status" value="1"/>
</dbReference>
<evidence type="ECO:0000256" key="10">
    <source>
        <dbReference type="ARBA" id="ARBA00022967"/>
    </source>
</evidence>
<keyword evidence="10" id="KW-1278">Translocase</keyword>
<keyword evidence="11" id="KW-0472">Membrane</keyword>
<keyword evidence="3" id="KW-0813">Transport</keyword>
<dbReference type="InterPro" id="IPR017871">
    <property type="entry name" value="ABC_transporter-like_CS"/>
</dbReference>
<evidence type="ECO:0000256" key="11">
    <source>
        <dbReference type="ARBA" id="ARBA00023136"/>
    </source>
</evidence>
<dbReference type="InterPro" id="IPR013563">
    <property type="entry name" value="Oligopep_ABC_C"/>
</dbReference>
<dbReference type="CDD" id="cd03257">
    <property type="entry name" value="ABC_NikE_OppD_transporters"/>
    <property type="match status" value="1"/>
</dbReference>
<sequence length="327" mass="35348">MTTPTATGLLDVRDLTVEYRSGRRRPPVRAVDGVSFSIAPRETVGLVGESGSGKSTIGRAILGLTPIKSGTVALDDADIGHASPKARRELSARLQVVFQDPYSSLNPARTIGQTLSEALRRQSLDRHEVAAKVGDMLERVGLPAAAADRYPAQFSGGQRQRIAIARALIVRPALVICDEAVSALDLSVQAQVLNLLRELQGDFDLGYLFISHDLTVVRHVAHRVVVLYGGRIMESGPAATVHERPAHPYSKALLAAAPVPDPDRQRARRSTTAPQPAPSRAALPNDSCNFAPRCPFATDVCRNRRPTAETTPEGVTVSCHRWRELRS</sequence>
<dbReference type="Proteomes" id="UP000256661">
    <property type="component" value="Unassembled WGS sequence"/>
</dbReference>
<dbReference type="EC" id="7.4.2.10" evidence="14"/>
<evidence type="ECO:0000256" key="2">
    <source>
        <dbReference type="ARBA" id="ARBA00011469"/>
    </source>
</evidence>
<evidence type="ECO:0000259" key="18">
    <source>
        <dbReference type="PROSITE" id="PS50893"/>
    </source>
</evidence>
<dbReference type="EMBL" id="QTTT01000001">
    <property type="protein sequence ID" value="REE98775.1"/>
    <property type="molecule type" value="Genomic_DNA"/>
</dbReference>
<dbReference type="InterPro" id="IPR003439">
    <property type="entry name" value="ABC_transporter-like_ATP-bd"/>
</dbReference>
<evidence type="ECO:0000256" key="16">
    <source>
        <dbReference type="ARBA" id="ARBA00047640"/>
    </source>
</evidence>
<protein>
    <recommendedName>
        <fullName evidence="15">Glutathione import ATP-binding protein GsiA</fullName>
        <ecNumber evidence="14">7.4.2.10</ecNumber>
    </recommendedName>
</protein>
<keyword evidence="8" id="KW-0378">Hydrolase</keyword>
<comment type="subunit">
    <text evidence="2">The complex is composed of two ATP-binding proteins (GsiA), two transmembrane proteins (GsiC and GsiD) and a solute-binding protein (GsiB).</text>
</comment>
<dbReference type="PANTHER" id="PTHR43776:SF15">
    <property type="entry name" value="GLUTATHIONE IMPORT ATP-BINDING PROTEIN GSIA"/>
    <property type="match status" value="1"/>
</dbReference>
<dbReference type="PANTHER" id="PTHR43776">
    <property type="entry name" value="TRANSPORT ATP-BINDING PROTEIN"/>
    <property type="match status" value="1"/>
</dbReference>
<evidence type="ECO:0000256" key="17">
    <source>
        <dbReference type="SAM" id="MobiDB-lite"/>
    </source>
</evidence>
<dbReference type="GO" id="GO:0015833">
    <property type="term" value="P:peptide transport"/>
    <property type="evidence" value="ECO:0007669"/>
    <property type="project" value="InterPro"/>
</dbReference>
<dbReference type="SUPFAM" id="SSF52540">
    <property type="entry name" value="P-loop containing nucleoside triphosphate hydrolases"/>
    <property type="match status" value="1"/>
</dbReference>
<comment type="subcellular location">
    <subcellularLocation>
        <location evidence="1">Cell inner membrane</location>
    </subcellularLocation>
</comment>
<dbReference type="GO" id="GO:0016887">
    <property type="term" value="F:ATP hydrolysis activity"/>
    <property type="evidence" value="ECO:0007669"/>
    <property type="project" value="InterPro"/>
</dbReference>
<dbReference type="Pfam" id="PF00005">
    <property type="entry name" value="ABC_tran"/>
    <property type="match status" value="1"/>
</dbReference>
<dbReference type="GO" id="GO:0005886">
    <property type="term" value="C:plasma membrane"/>
    <property type="evidence" value="ECO:0007669"/>
    <property type="project" value="UniProtKB-SubCell"/>
</dbReference>
<dbReference type="AlphaFoldDB" id="A0A3D9T0I1"/>
<evidence type="ECO:0000313" key="20">
    <source>
        <dbReference type="Proteomes" id="UP000256661"/>
    </source>
</evidence>
<keyword evidence="9 19" id="KW-0067">ATP-binding</keyword>
<dbReference type="InterPro" id="IPR050319">
    <property type="entry name" value="ABC_transp_ATP-bind"/>
</dbReference>
<dbReference type="InterPro" id="IPR003593">
    <property type="entry name" value="AAA+_ATPase"/>
</dbReference>
<comment type="similarity">
    <text evidence="13">Belongs to the ABC transporter superfamily. Glutathione importer (TC 3.A.1.5.11) family.</text>
</comment>
<dbReference type="FunFam" id="3.40.50.300:FF:000016">
    <property type="entry name" value="Oligopeptide ABC transporter ATP-binding component"/>
    <property type="match status" value="1"/>
</dbReference>
<name>A0A3D9T0I1_9ACTN</name>
<gene>
    <name evidence="19" type="ORF">DFJ69_4271</name>
</gene>
<keyword evidence="4" id="KW-1003">Cell membrane</keyword>
<evidence type="ECO:0000256" key="5">
    <source>
        <dbReference type="ARBA" id="ARBA00022519"/>
    </source>
</evidence>
<dbReference type="GO" id="GO:0055085">
    <property type="term" value="P:transmembrane transport"/>
    <property type="evidence" value="ECO:0007669"/>
    <property type="project" value="UniProtKB-ARBA"/>
</dbReference>
<evidence type="ECO:0000256" key="1">
    <source>
        <dbReference type="ARBA" id="ARBA00004533"/>
    </source>
</evidence>
<evidence type="ECO:0000313" key="19">
    <source>
        <dbReference type="EMBL" id="REE98775.1"/>
    </source>
</evidence>